<evidence type="ECO:0000313" key="2">
    <source>
        <dbReference type="EMBL" id="KZL75783.1"/>
    </source>
</evidence>
<accession>A0A166WLH9</accession>
<feature type="signal peptide" evidence="1">
    <location>
        <begin position="1"/>
        <end position="18"/>
    </location>
</feature>
<dbReference type="AlphaFoldDB" id="A0A166WLH9"/>
<keyword evidence="1" id="KW-0732">Signal</keyword>
<comment type="caution">
    <text evidence="2">The sequence shown here is derived from an EMBL/GenBank/DDBJ whole genome shotgun (WGS) entry which is preliminary data.</text>
</comment>
<evidence type="ECO:0000313" key="3">
    <source>
        <dbReference type="Proteomes" id="UP000076584"/>
    </source>
</evidence>
<dbReference type="EMBL" id="LFIW01002299">
    <property type="protein sequence ID" value="KZL75783.1"/>
    <property type="molecule type" value="Genomic_DNA"/>
</dbReference>
<organism evidence="2 3">
    <name type="scientific">Colletotrichum incanum</name>
    <name type="common">Soybean anthracnose fungus</name>
    <dbReference type="NCBI Taxonomy" id="1573173"/>
    <lineage>
        <taxon>Eukaryota</taxon>
        <taxon>Fungi</taxon>
        <taxon>Dikarya</taxon>
        <taxon>Ascomycota</taxon>
        <taxon>Pezizomycotina</taxon>
        <taxon>Sordariomycetes</taxon>
        <taxon>Hypocreomycetidae</taxon>
        <taxon>Glomerellales</taxon>
        <taxon>Glomerellaceae</taxon>
        <taxon>Colletotrichum</taxon>
        <taxon>Colletotrichum spaethianum species complex</taxon>
    </lineage>
</organism>
<protein>
    <recommendedName>
        <fullName evidence="4">SnoaL-like domain-containing protein</fullName>
    </recommendedName>
</protein>
<gene>
    <name evidence="2" type="ORF">CI238_09962</name>
</gene>
<keyword evidence="3" id="KW-1185">Reference proteome</keyword>
<evidence type="ECO:0008006" key="4">
    <source>
        <dbReference type="Google" id="ProtNLM"/>
    </source>
</evidence>
<dbReference type="Proteomes" id="UP000076584">
    <property type="component" value="Unassembled WGS sequence"/>
</dbReference>
<sequence length="173" mass="18678">MKSSITLCIGLLLRAAQAINMTDYAPACGVDREFYLWYREIRGAFEDPTTTDSVTEFFAPGGALILDGVGIKGDQILEAREAILPTDGLVQWNHFPNNTIVASETPTNKSFEVAGVLEITLPANASCSTTYFQTLFTLEKNLTTSRANLAPQGGGLLICHGFSINATNDPCIK</sequence>
<feature type="chain" id="PRO_5007881878" description="SnoaL-like domain-containing protein" evidence="1">
    <location>
        <begin position="19"/>
        <end position="173"/>
    </location>
</feature>
<evidence type="ECO:0000256" key="1">
    <source>
        <dbReference type="SAM" id="SignalP"/>
    </source>
</evidence>
<proteinExistence type="predicted"/>
<dbReference type="STRING" id="1573173.A0A166WLH9"/>
<reference evidence="2 3" key="1">
    <citation type="submission" date="2015-06" db="EMBL/GenBank/DDBJ databases">
        <title>Survival trade-offs in plant roots during colonization by closely related pathogenic and mutualistic fungi.</title>
        <authorList>
            <person name="Hacquard S."/>
            <person name="Kracher B."/>
            <person name="Hiruma K."/>
            <person name="Weinman A."/>
            <person name="Muench P."/>
            <person name="Garrido Oter R."/>
            <person name="Ver Loren van Themaat E."/>
            <person name="Dallerey J.-F."/>
            <person name="Damm U."/>
            <person name="Henrissat B."/>
            <person name="Lespinet O."/>
            <person name="Thon M."/>
            <person name="Kemen E."/>
            <person name="McHardy A.C."/>
            <person name="Schulze-Lefert P."/>
            <person name="O'Connell R.J."/>
        </authorList>
    </citation>
    <scope>NUCLEOTIDE SEQUENCE [LARGE SCALE GENOMIC DNA]</scope>
    <source>
        <strain evidence="2 3">MAFF 238704</strain>
    </source>
</reference>
<name>A0A166WLH9_COLIC</name>